<accession>A0A2G9RB91</accession>
<sequence length="133" mass="14768">MKESLSQEEAVASSLNETQVPPLRPPTKRTRKARNLEESTAAFLKHATAAISMTPHGHEAFGCVTAIKLEHMEEAQRTIWEEIILQALKNGTRGKLTHQTHLCELDHAPPPPPPTQQPPHPPQQHGRNSGRKC</sequence>
<proteinExistence type="predicted"/>
<dbReference type="Proteomes" id="UP000228934">
    <property type="component" value="Unassembled WGS sequence"/>
</dbReference>
<gene>
    <name evidence="2" type="ORF">AB205_0181090</name>
</gene>
<dbReference type="EMBL" id="KV951615">
    <property type="protein sequence ID" value="PIO25152.1"/>
    <property type="molecule type" value="Genomic_DNA"/>
</dbReference>
<evidence type="ECO:0000313" key="2">
    <source>
        <dbReference type="EMBL" id="PIO25152.1"/>
    </source>
</evidence>
<organism evidence="2 3">
    <name type="scientific">Aquarana catesbeiana</name>
    <name type="common">American bullfrog</name>
    <name type="synonym">Rana catesbeiana</name>
    <dbReference type="NCBI Taxonomy" id="8400"/>
    <lineage>
        <taxon>Eukaryota</taxon>
        <taxon>Metazoa</taxon>
        <taxon>Chordata</taxon>
        <taxon>Craniata</taxon>
        <taxon>Vertebrata</taxon>
        <taxon>Euteleostomi</taxon>
        <taxon>Amphibia</taxon>
        <taxon>Batrachia</taxon>
        <taxon>Anura</taxon>
        <taxon>Neobatrachia</taxon>
        <taxon>Ranoidea</taxon>
        <taxon>Ranidae</taxon>
        <taxon>Aquarana</taxon>
    </lineage>
</organism>
<dbReference type="AlphaFoldDB" id="A0A2G9RB91"/>
<reference evidence="3" key="1">
    <citation type="journal article" date="2017" name="Nat. Commun.">
        <title>The North American bullfrog draft genome provides insight into hormonal regulation of long noncoding RNA.</title>
        <authorList>
            <person name="Hammond S.A."/>
            <person name="Warren R.L."/>
            <person name="Vandervalk B.P."/>
            <person name="Kucuk E."/>
            <person name="Khan H."/>
            <person name="Gibb E.A."/>
            <person name="Pandoh P."/>
            <person name="Kirk H."/>
            <person name="Zhao Y."/>
            <person name="Jones M."/>
            <person name="Mungall A.J."/>
            <person name="Coope R."/>
            <person name="Pleasance S."/>
            <person name="Moore R.A."/>
            <person name="Holt R.A."/>
            <person name="Round J.M."/>
            <person name="Ohora S."/>
            <person name="Walle B.V."/>
            <person name="Veldhoen N."/>
            <person name="Helbing C.C."/>
            <person name="Birol I."/>
        </authorList>
    </citation>
    <scope>NUCLEOTIDE SEQUENCE [LARGE SCALE GENOMIC DNA]</scope>
</reference>
<keyword evidence="3" id="KW-1185">Reference proteome</keyword>
<protein>
    <submittedName>
        <fullName evidence="2">Uncharacterized protein</fullName>
    </submittedName>
</protein>
<feature type="compositionally biased region" description="Pro residues" evidence="1">
    <location>
        <begin position="108"/>
        <end position="122"/>
    </location>
</feature>
<evidence type="ECO:0000313" key="3">
    <source>
        <dbReference type="Proteomes" id="UP000228934"/>
    </source>
</evidence>
<name>A0A2G9RB91_AQUCT</name>
<feature type="region of interest" description="Disordered" evidence="1">
    <location>
        <begin position="97"/>
        <end position="133"/>
    </location>
</feature>
<evidence type="ECO:0000256" key="1">
    <source>
        <dbReference type="SAM" id="MobiDB-lite"/>
    </source>
</evidence>
<feature type="region of interest" description="Disordered" evidence="1">
    <location>
        <begin position="1"/>
        <end position="35"/>
    </location>
</feature>